<dbReference type="GO" id="GO:0008608">
    <property type="term" value="P:attachment of spindle microtubules to kinetochore"/>
    <property type="evidence" value="ECO:0007669"/>
    <property type="project" value="InterPro"/>
</dbReference>
<feature type="region of interest" description="Disordered" evidence="16">
    <location>
        <begin position="267"/>
        <end position="389"/>
    </location>
</feature>
<dbReference type="EMBL" id="MU806063">
    <property type="protein sequence ID" value="KAJ3840797.1"/>
    <property type="molecule type" value="Genomic_DNA"/>
</dbReference>
<keyword evidence="7" id="KW-0963">Cytoplasm</keyword>
<feature type="compositionally biased region" description="Polar residues" evidence="16">
    <location>
        <begin position="176"/>
        <end position="189"/>
    </location>
</feature>
<dbReference type="PANTHER" id="PTHR28200:SF1">
    <property type="entry name" value="DASH COMPLEX SUBUNIT ASK1"/>
    <property type="match status" value="1"/>
</dbReference>
<feature type="compositionally biased region" description="Basic and acidic residues" evidence="16">
    <location>
        <begin position="457"/>
        <end position="472"/>
    </location>
</feature>
<dbReference type="Pfam" id="PF08655">
    <property type="entry name" value="DASH_Ask1"/>
    <property type="match status" value="1"/>
</dbReference>
<evidence type="ECO:0000313" key="18">
    <source>
        <dbReference type="Proteomes" id="UP001163846"/>
    </source>
</evidence>
<keyword evidence="9" id="KW-0493">Microtubule</keyword>
<feature type="compositionally biased region" description="Basic and acidic residues" evidence="16">
    <location>
        <begin position="132"/>
        <end position="147"/>
    </location>
</feature>
<sequence length="686" mass="75621">MPDNRKPVPPNPPRWQPNPDPSNIDVPGLDTSASPQDQIEQIEQLITLKLQNIDENFAKIHHTLSTRILPAVKRYSVGVEPVREAAKFWVSFYEQAAQIRIPTYEDYAAVNEEESSHQSSQQRESEPSTSHTETHTTSDDEHDDRHGHSLASTESSFAPEQAPFSSTPAANRLATAESSQTSDDASWSASLESPLVRLDRELKNFSQDANETDSSIVTDSMPTPTKAPPTITRQQERSQRSIDKGKSREQPEPLLRNLLRQNIHSSINASATSNNPGPSISPLRPKGKTPVLKNLNPFVPPGSNPSKWNGLVNLQETTVTTPQRHRRTKEPTHRHRTPSPTKNRDSDSDDDSFDGLPPGMSPPVMISPARPLRSRSMKLGQTPRKDAAARITKDIVADVQSHLEGGKPRKGIFPEFSMSTISTPPSFSRYNISASSGMVTDSSLESLMRQVGLQDTVRQEPRQHEPSRHSNERASSSHSILSERYEPARDPVGSSHHSYDTNPAFSAQVNTDQDEFLTPTPHQYQHDPFYDDDDDEDEDDMVNNTAHPSAAFLMASQSRHPIGDDSFDEDDSMVGGDGDGFNEDDLLGDEGDPNMLIPVHPFARGVSIEDDSFDDSFDNDMGNGDPGGMMSEETLFGVPVAQREQRMGSGGGALMMHGGDLLDTAQLTEEIAKGAETPTPAVWNRR</sequence>
<dbReference type="InterPro" id="IPR013964">
    <property type="entry name" value="DASH_Ask1"/>
</dbReference>
<keyword evidence="13" id="KW-0539">Nucleus</keyword>
<gene>
    <name evidence="17" type="ORF">F5878DRAFT_708527</name>
</gene>
<keyword evidence="11" id="KW-0995">Kinetochore</keyword>
<keyword evidence="10" id="KW-0498">Mitosis</keyword>
<comment type="caution">
    <text evidence="17">The sequence shown here is derived from an EMBL/GenBank/DDBJ whole genome shotgun (WGS) entry which is preliminary data.</text>
</comment>
<accession>A0AA38UJJ5</accession>
<keyword evidence="15" id="KW-0137">Centromere</keyword>
<dbReference type="GO" id="GO:0051301">
    <property type="term" value="P:cell division"/>
    <property type="evidence" value="ECO:0007669"/>
    <property type="project" value="UniProtKB-KW"/>
</dbReference>
<evidence type="ECO:0000256" key="8">
    <source>
        <dbReference type="ARBA" id="ARBA00022618"/>
    </source>
</evidence>
<protein>
    <recommendedName>
        <fullName evidence="5">DASH complex subunit ASK1</fullName>
    </recommendedName>
</protein>
<dbReference type="AlphaFoldDB" id="A0AA38UJJ5"/>
<organism evidence="17 18">
    <name type="scientific">Lentinula raphanica</name>
    <dbReference type="NCBI Taxonomy" id="153919"/>
    <lineage>
        <taxon>Eukaryota</taxon>
        <taxon>Fungi</taxon>
        <taxon>Dikarya</taxon>
        <taxon>Basidiomycota</taxon>
        <taxon>Agaricomycotina</taxon>
        <taxon>Agaricomycetes</taxon>
        <taxon>Agaricomycetidae</taxon>
        <taxon>Agaricales</taxon>
        <taxon>Marasmiineae</taxon>
        <taxon>Omphalotaceae</taxon>
        <taxon>Lentinula</taxon>
    </lineage>
</organism>
<feature type="compositionally biased region" description="Low complexity" evidence="16">
    <location>
        <begin position="117"/>
        <end position="131"/>
    </location>
</feature>
<keyword evidence="14" id="KW-0131">Cell cycle</keyword>
<evidence type="ECO:0000256" key="4">
    <source>
        <dbReference type="ARBA" id="ARBA00010731"/>
    </source>
</evidence>
<feature type="compositionally biased region" description="Polar residues" evidence="16">
    <location>
        <begin position="304"/>
        <end position="322"/>
    </location>
</feature>
<dbReference type="GO" id="GO:0042729">
    <property type="term" value="C:DASH complex"/>
    <property type="evidence" value="ECO:0007669"/>
    <property type="project" value="InterPro"/>
</dbReference>
<feature type="compositionally biased region" description="Basic and acidic residues" evidence="16">
    <location>
        <begin position="234"/>
        <end position="251"/>
    </location>
</feature>
<reference evidence="17" key="1">
    <citation type="submission" date="2022-08" db="EMBL/GenBank/DDBJ databases">
        <authorList>
            <consortium name="DOE Joint Genome Institute"/>
            <person name="Min B."/>
            <person name="Riley R."/>
            <person name="Sierra-Patev S."/>
            <person name="Naranjo-Ortiz M."/>
            <person name="Looney B."/>
            <person name="Konkel Z."/>
            <person name="Slot J.C."/>
            <person name="Sakamoto Y."/>
            <person name="Steenwyk J.L."/>
            <person name="Rokas A."/>
            <person name="Carro J."/>
            <person name="Camarero S."/>
            <person name="Ferreira P."/>
            <person name="Molpeceres G."/>
            <person name="Ruiz-Duenas F.J."/>
            <person name="Serrano A."/>
            <person name="Henrissat B."/>
            <person name="Drula E."/>
            <person name="Hughes K.W."/>
            <person name="Mata J.L."/>
            <person name="Ishikawa N.K."/>
            <person name="Vargas-Isla R."/>
            <person name="Ushijima S."/>
            <person name="Smith C.A."/>
            <person name="Ahrendt S."/>
            <person name="Andreopoulos W."/>
            <person name="He G."/>
            <person name="Labutti K."/>
            <person name="Lipzen A."/>
            <person name="Ng V."/>
            <person name="Sandor L."/>
            <person name="Barry K."/>
            <person name="Martinez A.T."/>
            <person name="Xiao Y."/>
            <person name="Gibbons J.G."/>
            <person name="Terashima K."/>
            <person name="Hibbett D.S."/>
            <person name="Grigoriev I.V."/>
        </authorList>
    </citation>
    <scope>NUCLEOTIDE SEQUENCE</scope>
    <source>
        <strain evidence="17">TFB9207</strain>
    </source>
</reference>
<feature type="region of interest" description="Disordered" evidence="16">
    <location>
        <begin position="1"/>
        <end position="35"/>
    </location>
</feature>
<comment type="subcellular location">
    <subcellularLocation>
        <location evidence="3">Chromosome</location>
        <location evidence="3">Centromere</location>
        <location evidence="3">Kinetochore</location>
    </subcellularLocation>
    <subcellularLocation>
        <location evidence="2">Cytoplasm</location>
        <location evidence="2">Cytoskeleton</location>
        <location evidence="2">Spindle</location>
    </subcellularLocation>
    <subcellularLocation>
        <location evidence="1">Nucleus</location>
    </subcellularLocation>
</comment>
<keyword evidence="12" id="KW-0206">Cytoskeleton</keyword>
<evidence type="ECO:0000256" key="1">
    <source>
        <dbReference type="ARBA" id="ARBA00004123"/>
    </source>
</evidence>
<evidence type="ECO:0000256" key="3">
    <source>
        <dbReference type="ARBA" id="ARBA00004629"/>
    </source>
</evidence>
<feature type="region of interest" description="Disordered" evidence="16">
    <location>
        <begin position="111"/>
        <end position="189"/>
    </location>
</feature>
<dbReference type="GO" id="GO:0005874">
    <property type="term" value="C:microtubule"/>
    <property type="evidence" value="ECO:0007669"/>
    <property type="project" value="UniProtKB-KW"/>
</dbReference>
<name>A0AA38UJJ5_9AGAR</name>
<evidence type="ECO:0000256" key="11">
    <source>
        <dbReference type="ARBA" id="ARBA00022838"/>
    </source>
</evidence>
<evidence type="ECO:0000256" key="14">
    <source>
        <dbReference type="ARBA" id="ARBA00023306"/>
    </source>
</evidence>
<keyword evidence="6" id="KW-0158">Chromosome</keyword>
<feature type="compositionally biased region" description="Pro residues" evidence="16">
    <location>
        <begin position="7"/>
        <end position="20"/>
    </location>
</feature>
<feature type="compositionally biased region" description="Basic residues" evidence="16">
    <location>
        <begin position="323"/>
        <end position="337"/>
    </location>
</feature>
<feature type="compositionally biased region" description="Acidic residues" evidence="16">
    <location>
        <begin position="530"/>
        <end position="539"/>
    </location>
</feature>
<evidence type="ECO:0000256" key="7">
    <source>
        <dbReference type="ARBA" id="ARBA00022490"/>
    </source>
</evidence>
<feature type="compositionally biased region" description="Polar residues" evidence="16">
    <location>
        <begin position="150"/>
        <end position="169"/>
    </location>
</feature>
<evidence type="ECO:0000256" key="13">
    <source>
        <dbReference type="ARBA" id="ARBA00023242"/>
    </source>
</evidence>
<dbReference type="GO" id="GO:0044732">
    <property type="term" value="C:mitotic spindle pole body"/>
    <property type="evidence" value="ECO:0007669"/>
    <property type="project" value="TreeGrafter"/>
</dbReference>
<keyword evidence="18" id="KW-1185">Reference proteome</keyword>
<evidence type="ECO:0000256" key="9">
    <source>
        <dbReference type="ARBA" id="ARBA00022701"/>
    </source>
</evidence>
<feature type="compositionally biased region" description="Polar residues" evidence="16">
    <location>
        <begin position="205"/>
        <end position="223"/>
    </location>
</feature>
<dbReference type="Proteomes" id="UP001163846">
    <property type="component" value="Unassembled WGS sequence"/>
</dbReference>
<feature type="region of interest" description="Disordered" evidence="16">
    <location>
        <begin position="455"/>
        <end position="481"/>
    </location>
</feature>
<evidence type="ECO:0000256" key="6">
    <source>
        <dbReference type="ARBA" id="ARBA00022454"/>
    </source>
</evidence>
<dbReference type="GO" id="GO:0072686">
    <property type="term" value="C:mitotic spindle"/>
    <property type="evidence" value="ECO:0007669"/>
    <property type="project" value="InterPro"/>
</dbReference>
<evidence type="ECO:0000313" key="17">
    <source>
        <dbReference type="EMBL" id="KAJ3840797.1"/>
    </source>
</evidence>
<feature type="region of interest" description="Disordered" evidence="16">
    <location>
        <begin position="205"/>
        <end position="253"/>
    </location>
</feature>
<proteinExistence type="inferred from homology"/>
<evidence type="ECO:0000256" key="2">
    <source>
        <dbReference type="ARBA" id="ARBA00004186"/>
    </source>
</evidence>
<feature type="region of interest" description="Disordered" evidence="16">
    <location>
        <begin position="516"/>
        <end position="539"/>
    </location>
</feature>
<evidence type="ECO:0000256" key="15">
    <source>
        <dbReference type="ARBA" id="ARBA00023328"/>
    </source>
</evidence>
<evidence type="ECO:0000256" key="10">
    <source>
        <dbReference type="ARBA" id="ARBA00022776"/>
    </source>
</evidence>
<dbReference type="PANTHER" id="PTHR28200">
    <property type="entry name" value="DASH COMPLEX SUBUNIT ASK1"/>
    <property type="match status" value="1"/>
</dbReference>
<feature type="compositionally biased region" description="Polar residues" evidence="16">
    <location>
        <begin position="267"/>
        <end position="278"/>
    </location>
</feature>
<evidence type="ECO:0000256" key="16">
    <source>
        <dbReference type="SAM" id="MobiDB-lite"/>
    </source>
</evidence>
<evidence type="ECO:0000256" key="5">
    <source>
        <dbReference type="ARBA" id="ARBA00014520"/>
    </source>
</evidence>
<keyword evidence="8" id="KW-0132">Cell division</keyword>
<comment type="similarity">
    <text evidence="4">Belongs to the DASH complex ASK1 family.</text>
</comment>
<evidence type="ECO:0000256" key="12">
    <source>
        <dbReference type="ARBA" id="ARBA00023212"/>
    </source>
</evidence>